<dbReference type="InterPro" id="IPR001584">
    <property type="entry name" value="Integrase_cat-core"/>
</dbReference>
<feature type="region of interest" description="Disordered" evidence="12">
    <location>
        <begin position="1775"/>
        <end position="1814"/>
    </location>
</feature>
<dbReference type="InterPro" id="IPR012337">
    <property type="entry name" value="RNaseH-like_sf"/>
</dbReference>
<dbReference type="Pfam" id="PF00078">
    <property type="entry name" value="RVT_1"/>
    <property type="match status" value="1"/>
</dbReference>
<accession>A0A8C5FH10</accession>
<dbReference type="PROSITE" id="PS00141">
    <property type="entry name" value="ASP_PROTEASE"/>
    <property type="match status" value="1"/>
</dbReference>
<evidence type="ECO:0000313" key="18">
    <source>
        <dbReference type="Proteomes" id="UP000694546"/>
    </source>
</evidence>
<keyword evidence="5" id="KW-0548">Nucleotidyltransferase</keyword>
<dbReference type="Gene3D" id="3.10.10.10">
    <property type="entry name" value="HIV Type 1 Reverse Transcriptase, subunit A, domain 1"/>
    <property type="match status" value="1"/>
</dbReference>
<comment type="similarity">
    <text evidence="1">Belongs to the beta type-B retroviral polymerase family. HERV class-II K(HML-2) pol subfamily.</text>
</comment>
<dbReference type="PANTHER" id="PTHR37984">
    <property type="entry name" value="PROTEIN CBG26694"/>
    <property type="match status" value="1"/>
</dbReference>
<keyword evidence="7" id="KW-0255">Endonuclease</keyword>
<dbReference type="InterPro" id="IPR000477">
    <property type="entry name" value="RT_dom"/>
</dbReference>
<dbReference type="EC" id="2.7.7.49" evidence="3"/>
<dbReference type="GO" id="GO:0003964">
    <property type="term" value="F:RNA-directed DNA polymerase activity"/>
    <property type="evidence" value="ECO:0007669"/>
    <property type="project" value="UniProtKB-KW"/>
</dbReference>
<keyword evidence="6" id="KW-0540">Nuclease</keyword>
<dbReference type="FunFam" id="3.30.420.10:FF:000032">
    <property type="entry name" value="Retrovirus-related Pol polyprotein from transposon 297-like Protein"/>
    <property type="match status" value="1"/>
</dbReference>
<evidence type="ECO:0000259" key="16">
    <source>
        <dbReference type="PROSITE" id="PS50994"/>
    </source>
</evidence>
<dbReference type="FunFam" id="3.10.20.370:FF:000001">
    <property type="entry name" value="Retrovirus-related Pol polyprotein from transposon 17.6-like protein"/>
    <property type="match status" value="1"/>
</dbReference>
<dbReference type="GO" id="GO:0004523">
    <property type="term" value="F:RNA-DNA hybrid ribonuclease activity"/>
    <property type="evidence" value="ECO:0007669"/>
    <property type="project" value="UniProtKB-EC"/>
</dbReference>
<dbReference type="InterPro" id="IPR041373">
    <property type="entry name" value="RT_RNaseH"/>
</dbReference>
<evidence type="ECO:0000259" key="15">
    <source>
        <dbReference type="PROSITE" id="PS50878"/>
    </source>
</evidence>
<dbReference type="GO" id="GO:0008270">
    <property type="term" value="F:zinc ion binding"/>
    <property type="evidence" value="ECO:0007669"/>
    <property type="project" value="UniProtKB-KW"/>
</dbReference>
<dbReference type="SUPFAM" id="SSF56672">
    <property type="entry name" value="DNA/RNA polymerases"/>
    <property type="match status" value="1"/>
</dbReference>
<evidence type="ECO:0000256" key="8">
    <source>
        <dbReference type="ARBA" id="ARBA00022801"/>
    </source>
</evidence>
<dbReference type="PANTHER" id="PTHR37984:SF15">
    <property type="entry name" value="INTEGRASE CATALYTIC DOMAIN-CONTAINING PROTEIN"/>
    <property type="match status" value="1"/>
</dbReference>
<dbReference type="GO" id="GO:0004190">
    <property type="term" value="F:aspartic-type endopeptidase activity"/>
    <property type="evidence" value="ECO:0007669"/>
    <property type="project" value="InterPro"/>
</dbReference>
<dbReference type="InterPro" id="IPR036397">
    <property type="entry name" value="RNaseH_sf"/>
</dbReference>
<feature type="domain" description="CCHC-type" evidence="13">
    <location>
        <begin position="448"/>
        <end position="461"/>
    </location>
</feature>
<dbReference type="GO" id="GO:0003676">
    <property type="term" value="F:nucleic acid binding"/>
    <property type="evidence" value="ECO:0007669"/>
    <property type="project" value="InterPro"/>
</dbReference>
<organism evidence="17 18">
    <name type="scientific">Gadus morhua</name>
    <name type="common">Atlantic cod</name>
    <dbReference type="NCBI Taxonomy" id="8049"/>
    <lineage>
        <taxon>Eukaryota</taxon>
        <taxon>Metazoa</taxon>
        <taxon>Chordata</taxon>
        <taxon>Craniata</taxon>
        <taxon>Vertebrata</taxon>
        <taxon>Euteleostomi</taxon>
        <taxon>Actinopterygii</taxon>
        <taxon>Neopterygii</taxon>
        <taxon>Teleostei</taxon>
        <taxon>Neoteleostei</taxon>
        <taxon>Acanthomorphata</taxon>
        <taxon>Zeiogadaria</taxon>
        <taxon>Gadariae</taxon>
        <taxon>Gadiformes</taxon>
        <taxon>Gadoidei</taxon>
        <taxon>Gadidae</taxon>
        <taxon>Gadus</taxon>
    </lineage>
</organism>
<dbReference type="OrthoDB" id="4369127at2759"/>
<evidence type="ECO:0000259" key="13">
    <source>
        <dbReference type="PROSITE" id="PS50158"/>
    </source>
</evidence>
<keyword evidence="9" id="KW-0695">RNA-directed DNA polymerase</keyword>
<dbReference type="Pfam" id="PF17921">
    <property type="entry name" value="Integrase_H2C2"/>
    <property type="match status" value="1"/>
</dbReference>
<feature type="domain" description="Integrase catalytic" evidence="16">
    <location>
        <begin position="1489"/>
        <end position="1646"/>
    </location>
</feature>
<dbReference type="InterPro" id="IPR001969">
    <property type="entry name" value="Aspartic_peptidase_AS"/>
</dbReference>
<dbReference type="InterPro" id="IPR043128">
    <property type="entry name" value="Rev_trsase/Diguanyl_cyclase"/>
</dbReference>
<dbReference type="InterPro" id="IPR043502">
    <property type="entry name" value="DNA/RNA_pol_sf"/>
</dbReference>
<dbReference type="CDD" id="cd09274">
    <property type="entry name" value="RNase_HI_RT_Ty3"/>
    <property type="match status" value="1"/>
</dbReference>
<dbReference type="Ensembl" id="ENSGMOT00000035236.1">
    <property type="protein sequence ID" value="ENSGMOP00000036200.1"/>
    <property type="gene ID" value="ENSGMOG00000025546.1"/>
</dbReference>
<evidence type="ECO:0000256" key="9">
    <source>
        <dbReference type="ARBA" id="ARBA00022918"/>
    </source>
</evidence>
<feature type="region of interest" description="Disordered" evidence="12">
    <location>
        <begin position="1111"/>
        <end position="1138"/>
    </location>
</feature>
<dbReference type="SUPFAM" id="SSF53098">
    <property type="entry name" value="Ribonuclease H-like"/>
    <property type="match status" value="1"/>
</dbReference>
<evidence type="ECO:0000256" key="2">
    <source>
        <dbReference type="ARBA" id="ARBA00012180"/>
    </source>
</evidence>
<gene>
    <name evidence="17" type="primary">LOC115539137</name>
</gene>
<dbReference type="PROSITE" id="PS50878">
    <property type="entry name" value="RT_POL"/>
    <property type="match status" value="1"/>
</dbReference>
<proteinExistence type="inferred from homology"/>
<evidence type="ECO:0000256" key="1">
    <source>
        <dbReference type="ARBA" id="ARBA00010879"/>
    </source>
</evidence>
<dbReference type="InterPro" id="IPR041588">
    <property type="entry name" value="Integrase_H2C2"/>
</dbReference>
<evidence type="ECO:0000256" key="4">
    <source>
        <dbReference type="ARBA" id="ARBA00022679"/>
    </source>
</evidence>
<keyword evidence="11" id="KW-0479">Metal-binding</keyword>
<dbReference type="Gene3D" id="2.40.70.10">
    <property type="entry name" value="Acid Proteases"/>
    <property type="match status" value="1"/>
</dbReference>
<feature type="region of interest" description="Disordered" evidence="12">
    <location>
        <begin position="1859"/>
        <end position="1911"/>
    </location>
</feature>
<evidence type="ECO:0000313" key="17">
    <source>
        <dbReference type="Ensembl" id="ENSGMOP00000036200.1"/>
    </source>
</evidence>
<dbReference type="PROSITE" id="PS50994">
    <property type="entry name" value="INTEGRASE"/>
    <property type="match status" value="1"/>
</dbReference>
<keyword evidence="8" id="KW-0378">Hydrolase</keyword>
<dbReference type="Gene3D" id="1.10.340.70">
    <property type="match status" value="1"/>
</dbReference>
<dbReference type="Gene3D" id="3.10.20.370">
    <property type="match status" value="1"/>
</dbReference>
<evidence type="ECO:0000256" key="7">
    <source>
        <dbReference type="ARBA" id="ARBA00022759"/>
    </source>
</evidence>
<dbReference type="InterPro" id="IPR001878">
    <property type="entry name" value="Znf_CCHC"/>
</dbReference>
<reference evidence="17" key="1">
    <citation type="submission" date="2025-08" db="UniProtKB">
        <authorList>
            <consortium name="Ensembl"/>
        </authorList>
    </citation>
    <scope>IDENTIFICATION</scope>
</reference>
<dbReference type="OMA" id="QPLIENT"/>
<name>A0A8C5FH10_GADMO</name>
<feature type="compositionally biased region" description="Basic and acidic residues" evidence="12">
    <location>
        <begin position="1776"/>
        <end position="1789"/>
    </location>
</feature>
<dbReference type="CDD" id="cd01647">
    <property type="entry name" value="RT_LTR"/>
    <property type="match status" value="1"/>
</dbReference>
<dbReference type="Gene3D" id="3.30.420.10">
    <property type="entry name" value="Ribonuclease H-like superfamily/Ribonuclease H"/>
    <property type="match status" value="1"/>
</dbReference>
<dbReference type="InterPro" id="IPR050951">
    <property type="entry name" value="Retrovirus_Pol_polyprotein"/>
</dbReference>
<dbReference type="GeneID" id="115539137"/>
<keyword evidence="11" id="KW-0862">Zinc</keyword>
<dbReference type="PROSITE" id="PS50175">
    <property type="entry name" value="ASP_PROT_RETROV"/>
    <property type="match status" value="1"/>
</dbReference>
<keyword evidence="4" id="KW-0808">Transferase</keyword>
<reference evidence="17" key="2">
    <citation type="submission" date="2025-09" db="UniProtKB">
        <authorList>
            <consortium name="Ensembl"/>
        </authorList>
    </citation>
    <scope>IDENTIFICATION</scope>
</reference>
<dbReference type="GO" id="GO:0015074">
    <property type="term" value="P:DNA integration"/>
    <property type="evidence" value="ECO:0007669"/>
    <property type="project" value="InterPro"/>
</dbReference>
<dbReference type="Pfam" id="PF17917">
    <property type="entry name" value="RT_RNaseH"/>
    <property type="match status" value="1"/>
</dbReference>
<dbReference type="Pfam" id="PF00665">
    <property type="entry name" value="rve"/>
    <property type="match status" value="1"/>
</dbReference>
<keyword evidence="11" id="KW-0863">Zinc-finger</keyword>
<keyword evidence="18" id="KW-1185">Reference proteome</keyword>
<sequence>MAIVTPRRMLIFQINKKLPALSSSQLQLVASSVEDGSESTESFSEPELYDFILDYTRSERLKAMEDEGMAQLLSLQDLLHDLTLTDARSGEVGVSTVHMNGAGDMHTHTSPMDNHAPDNPEMPAQLTVAGSRSVHHGRSSLSSTVTEQVVRLSDVTALLPRRECKMHGGQISDTGSDMSFKGLCKQIDTALQEGFSEAEIIRAVLKVIKPGTFREMLTNNDDLTVNGLKRFLRSHIRDQSVTELFQELSNARQHDRESPQQFLYRLMGLKQRVIFESKQPGVEFSYDRRLVQGTFLHTLYQGLNERNSYVRHDIKTFLADQQISDDFLLEQMTRSMTEEEGRLKRLGVVSKSRPVTVSVAQHDGNGQTDMNTPTLVDAELEANRDAIRQLTAQVSSLTRHMTLVDRTAECIQSGGPSTSFSRPQLLSVDKKGRCQDCITSGTMGCPHCFICGQAGHRAIGCLQRRSSGNGKRSQEKGQPVIINSVKPTFKIKPSATPCQSDPKKRIAQLIGKRCTVSCNINGVPIEMLLDSGAQVTMVSKTWIDSASPRVKIQPLQSLFADQSFEISAANGTQVPLDGWAEVDLQICSERHGSLIIRVPLLVSQSCHCPLLGSNVIAEIVNDHDNTLNVTAILTDALSVPENTVEALVSALQITTSDETALCTVRIGRQGVTIPAGRVYQILCRVRGLSGNRTMLFQPLIENTCPEGLELFPALVDVPCGSSKCIKIPIQNATRHAIYLPQRTTLGTLEEMADVKPVLSPEGMQHDAAQTFSAQLNTDPVTYLNNEQGRQIKEKWHPPVDVSHLAEDEQRVVKEMLFKESDVFAKDDADIGCIPDLQLRINLTDETPVQKSYNAIPKPLYREVKDYVQNLLDRGWIRKSTSAYSSPVVCVRKKDMSLRLCVDFRGLNNKTIPDRHPLPRIQDLLDNLGGNSWFSILDQGSAYHQGFVEESCRHLTAFSTPWGFYEWARLPFGLTNAPAAFQRCMEGMLAGLRDECCSPYLDDVLCFSKTFQGHVEDLRRVLCHLREHGVKLRAKKCELFKRQVRYVGRLVTSEGVQIDPKDLEAVLHMKERQPKNVGEVRALLGFLGYYRSFIQDFSRIARPLFKLQEQPAASNKSPVTAKSNQKGKNSGQLPSRTPVQWTPEHSAVVSRLVDMLINPPILAYPDFHLPFVLHTDASNEGLGAVLYQEQDSKLRVIAYGSRSLTPAEKNYHLHSSKLEFLALKWAVCNKFRDYLYYAPTFTVYTDNNPLTYVLSTAKLNAVGHRWVGELADFNFTIKYRPGKANVDADTLSRYPVKLQDDLLEYSEIMLPEVVSAIWQGNKAERDEDVPWAAALQISTIDDDPPSVSTPMFTPEDIRDAQKADESIGEVIQLKRSGWNPRDKDQRPIQSGTRRLTHEWNRLKLDKGILYRQSGQNQQLVLPKALKLTVLKHLHDDMGHVGADKVIHLARQRFYWPFMQRDIEDYVIRQCSCIKQKRPAVHEKAPMGSITTSAPFELLSVDYMHLDPSKGGYEYVLVVVDHFTRFAQAYPTRNKTGKTAAEKIFYDFIPRFGYPQKLHHDQGREFENTLFQRLQQLAGISHSRTTPYHPQGNPVERLNRTLLQMLRTLHEEKKAEWKDHLPSIVHAYNCTRHEATGYSPFFLLFGRHPQLPIDLIFNLHPDRQAQTRQEYAQTWASRMQEAYRIASENSKKSSKKGKRHYDQGARGVLLHPGDRVLVRNLSERGGPGKLRSYWEGKIHRVIERLGDGPVYRVQVETGDRTLRVLHRNLLLPVSDLPVSHEERDTGVEKKPQRQRHHVQPREATKSDSSTSCDEGECSYNLRPLPVYERNAVRHHSPQRELHSKLRAVAPAYQPLNQALESEDEWQAEASDPSMTGESMPAPRRIDLSPAVEGEEQHRDDAVESGSPQDSETYVVPVPQPVREVEQQLRRSTRPVKPRSIFTYDHSGQPSYQPWRMGANALYCVPHPMLTYPVFPEMCYHPPQAVWTYGRIDSDQNIGIDMRSYLHTTYL</sequence>
<dbReference type="GeneTree" id="ENSGT01100000263500"/>
<dbReference type="RefSeq" id="XP_030206176.1">
    <property type="nucleotide sequence ID" value="XM_030350316.1"/>
</dbReference>
<dbReference type="PROSITE" id="PS50158">
    <property type="entry name" value="ZF_CCHC"/>
    <property type="match status" value="1"/>
</dbReference>
<evidence type="ECO:0000256" key="12">
    <source>
        <dbReference type="SAM" id="MobiDB-lite"/>
    </source>
</evidence>
<dbReference type="InterPro" id="IPR001995">
    <property type="entry name" value="Peptidase_A2_cat"/>
</dbReference>
<evidence type="ECO:0000256" key="6">
    <source>
        <dbReference type="ARBA" id="ARBA00022722"/>
    </source>
</evidence>
<dbReference type="SUPFAM" id="SSF50630">
    <property type="entry name" value="Acid proteases"/>
    <property type="match status" value="1"/>
</dbReference>
<feature type="domain" description="Peptidase A2" evidence="14">
    <location>
        <begin position="525"/>
        <end position="615"/>
    </location>
</feature>
<evidence type="ECO:0000256" key="10">
    <source>
        <dbReference type="ARBA" id="ARBA00039658"/>
    </source>
</evidence>
<dbReference type="EC" id="3.1.26.4" evidence="2"/>
<feature type="region of interest" description="Disordered" evidence="12">
    <location>
        <begin position="107"/>
        <end position="145"/>
    </location>
</feature>
<protein>
    <recommendedName>
        <fullName evidence="10">Gypsy retrotransposon integrase-like protein 1</fullName>
        <ecNumber evidence="3">2.7.7.49</ecNumber>
        <ecNumber evidence="2">3.1.26.4</ecNumber>
    </recommendedName>
</protein>
<dbReference type="Proteomes" id="UP000694546">
    <property type="component" value="Chromosome 10"/>
</dbReference>
<evidence type="ECO:0000256" key="5">
    <source>
        <dbReference type="ARBA" id="ARBA00022695"/>
    </source>
</evidence>
<dbReference type="InterPro" id="IPR021109">
    <property type="entry name" value="Peptidase_aspartic_dom_sf"/>
</dbReference>
<evidence type="ECO:0000256" key="3">
    <source>
        <dbReference type="ARBA" id="ARBA00012493"/>
    </source>
</evidence>
<evidence type="ECO:0000259" key="14">
    <source>
        <dbReference type="PROSITE" id="PS50175"/>
    </source>
</evidence>
<dbReference type="GO" id="GO:0006508">
    <property type="term" value="P:proteolysis"/>
    <property type="evidence" value="ECO:0007669"/>
    <property type="project" value="InterPro"/>
</dbReference>
<feature type="domain" description="Reverse transcriptase" evidence="15">
    <location>
        <begin position="871"/>
        <end position="1050"/>
    </location>
</feature>
<evidence type="ECO:0000256" key="11">
    <source>
        <dbReference type="PROSITE-ProRule" id="PRU00047"/>
    </source>
</evidence>
<dbReference type="FunFam" id="1.10.340.70:FF:000001">
    <property type="entry name" value="Retrovirus-related Pol polyprotein from transposon gypsy-like Protein"/>
    <property type="match status" value="1"/>
</dbReference>
<dbReference type="Gene3D" id="3.30.70.270">
    <property type="match status" value="2"/>
</dbReference>
<dbReference type="KEGG" id="gmh:115539137"/>